<reference evidence="3" key="1">
    <citation type="submission" date="2016-10" db="EMBL/GenBank/DDBJ databases">
        <authorList>
            <person name="Varghese N."/>
            <person name="Submissions S."/>
        </authorList>
    </citation>
    <scope>NUCLEOTIDE SEQUENCE [LARGE SCALE GENOMIC DNA]</scope>
    <source>
        <strain evidence="3">CGMCC 1.6854</strain>
    </source>
</reference>
<evidence type="ECO:0000313" key="2">
    <source>
        <dbReference type="EMBL" id="SDM50229.1"/>
    </source>
</evidence>
<feature type="transmembrane region" description="Helical" evidence="1">
    <location>
        <begin position="36"/>
        <end position="54"/>
    </location>
</feature>
<protein>
    <submittedName>
        <fullName evidence="2">Uncharacterized protein</fullName>
    </submittedName>
</protein>
<sequence>MVILLTLFTAIVGGILFPFISYLGDRKKGIKPKNHYIIQGALFAAVFFIVLMTVKPISN</sequence>
<dbReference type="OrthoDB" id="9868792at2"/>
<organism evidence="2 3">
    <name type="scientific">Fictibacillus solisalsi</name>
    <dbReference type="NCBI Taxonomy" id="459525"/>
    <lineage>
        <taxon>Bacteria</taxon>
        <taxon>Bacillati</taxon>
        <taxon>Bacillota</taxon>
        <taxon>Bacilli</taxon>
        <taxon>Bacillales</taxon>
        <taxon>Fictibacillaceae</taxon>
        <taxon>Fictibacillus</taxon>
    </lineage>
</organism>
<proteinExistence type="predicted"/>
<evidence type="ECO:0000313" key="3">
    <source>
        <dbReference type="Proteomes" id="UP000199544"/>
    </source>
</evidence>
<keyword evidence="1" id="KW-0472">Membrane</keyword>
<keyword evidence="1" id="KW-0812">Transmembrane</keyword>
<dbReference type="AlphaFoldDB" id="A0A1G9TR17"/>
<evidence type="ECO:0000256" key="1">
    <source>
        <dbReference type="SAM" id="Phobius"/>
    </source>
</evidence>
<dbReference type="Proteomes" id="UP000199544">
    <property type="component" value="Unassembled WGS sequence"/>
</dbReference>
<dbReference type="EMBL" id="FNHW01000001">
    <property type="protein sequence ID" value="SDM50229.1"/>
    <property type="molecule type" value="Genomic_DNA"/>
</dbReference>
<accession>A0A1G9TR17</accession>
<feature type="transmembrane region" description="Helical" evidence="1">
    <location>
        <begin position="6"/>
        <end position="24"/>
    </location>
</feature>
<keyword evidence="1" id="KW-1133">Transmembrane helix</keyword>
<gene>
    <name evidence="2" type="ORF">SAMN04488137_0447</name>
</gene>
<name>A0A1G9TR17_9BACL</name>
<dbReference type="RefSeq" id="WP_090232220.1">
    <property type="nucleotide sequence ID" value="NZ_FNHW01000001.1"/>
</dbReference>
<keyword evidence="3" id="KW-1185">Reference proteome</keyword>